<dbReference type="Proteomes" id="UP000198948">
    <property type="component" value="Unassembled WGS sequence"/>
</dbReference>
<feature type="transmembrane region" description="Helical" evidence="1">
    <location>
        <begin position="85"/>
        <end position="106"/>
    </location>
</feature>
<keyword evidence="3" id="KW-1185">Reference proteome</keyword>
<dbReference type="AlphaFoldDB" id="A0A1H9TZU5"/>
<gene>
    <name evidence="2" type="ORF">SAMN04488559_1198</name>
</gene>
<reference evidence="2 3" key="1">
    <citation type="submission" date="2016-10" db="EMBL/GenBank/DDBJ databases">
        <authorList>
            <person name="de Groot N.N."/>
        </authorList>
    </citation>
    <scope>NUCLEOTIDE SEQUENCE [LARGE SCALE GENOMIC DNA]</scope>
    <source>
        <strain evidence="2 3">DSM 13760</strain>
    </source>
</reference>
<organism evidence="2 3">
    <name type="scientific">Isobaculum melis</name>
    <dbReference type="NCBI Taxonomy" id="142588"/>
    <lineage>
        <taxon>Bacteria</taxon>
        <taxon>Bacillati</taxon>
        <taxon>Bacillota</taxon>
        <taxon>Bacilli</taxon>
        <taxon>Lactobacillales</taxon>
        <taxon>Carnobacteriaceae</taxon>
        <taxon>Isobaculum</taxon>
    </lineage>
</organism>
<dbReference type="STRING" id="142588.SAMN04488559_1198"/>
<accession>A0A1H9TZU5</accession>
<name>A0A1H9TZU5_9LACT</name>
<proteinExistence type="predicted"/>
<dbReference type="RefSeq" id="WP_092653561.1">
    <property type="nucleotide sequence ID" value="NZ_FOHA01000019.1"/>
</dbReference>
<dbReference type="EMBL" id="FOHA01000019">
    <property type="protein sequence ID" value="SES02735.1"/>
    <property type="molecule type" value="Genomic_DNA"/>
</dbReference>
<keyword evidence="1" id="KW-0472">Membrane</keyword>
<keyword evidence="1" id="KW-0812">Transmembrane</keyword>
<sequence length="138" mass="16268">MNKIDQFVEKIFAGIPETEETDTMKWDMQESLQERVRDLMEEGKTEEDAINKTIIDFGDIEDVRNELGLHRVVNKTKGETAFLNFLYALFGSALLISLFVFINLYYASTVLWWVYPTFAVLWWPLSMFFHWLKKRGEG</sequence>
<dbReference type="OrthoDB" id="9815852at2"/>
<evidence type="ECO:0000313" key="2">
    <source>
        <dbReference type="EMBL" id="SES02735.1"/>
    </source>
</evidence>
<dbReference type="NCBIfam" id="NF038403">
    <property type="entry name" value="perm_prefix_1"/>
    <property type="match status" value="1"/>
</dbReference>
<evidence type="ECO:0000256" key="1">
    <source>
        <dbReference type="SAM" id="Phobius"/>
    </source>
</evidence>
<feature type="transmembrane region" description="Helical" evidence="1">
    <location>
        <begin position="112"/>
        <end position="132"/>
    </location>
</feature>
<keyword evidence="1" id="KW-1133">Transmembrane helix</keyword>
<dbReference type="InterPro" id="IPR047928">
    <property type="entry name" value="Perm_prefix_1"/>
</dbReference>
<evidence type="ECO:0000313" key="3">
    <source>
        <dbReference type="Proteomes" id="UP000198948"/>
    </source>
</evidence>
<protein>
    <recommendedName>
        <fullName evidence="4">2TM domain-containing protein</fullName>
    </recommendedName>
</protein>
<evidence type="ECO:0008006" key="4">
    <source>
        <dbReference type="Google" id="ProtNLM"/>
    </source>
</evidence>